<dbReference type="PANTHER" id="PTHR21166:SF2">
    <property type="entry name" value="CELL DIVISION CONTROL PROTEIN 24 OB DOMAIN-CONTAINING PROTEIN-RELATED"/>
    <property type="match status" value="1"/>
</dbReference>
<dbReference type="SUPFAM" id="SSF50249">
    <property type="entry name" value="Nucleic acid-binding proteins"/>
    <property type="match status" value="1"/>
</dbReference>
<dbReference type="Proteomes" id="UP000663699">
    <property type="component" value="Chromosome 2"/>
</dbReference>
<reference evidence="1" key="1">
    <citation type="submission" date="2020-06" db="EMBL/GenBank/DDBJ databases">
        <title>Genomes of multiple members of Pneumocystis genus reveal paths to human pathogen Pneumocystis jirovecii.</title>
        <authorList>
            <person name="Cisse O.H."/>
            <person name="Ma L."/>
            <person name="Dekker J."/>
            <person name="Khil P."/>
            <person name="Jo J."/>
            <person name="Brenchley J."/>
            <person name="Blair R."/>
            <person name="Pahar B."/>
            <person name="Chabe M."/>
            <person name="Van Rompay K.A."/>
            <person name="Keesler R."/>
            <person name="Sukura A."/>
            <person name="Hirsch V."/>
            <person name="Kutty G."/>
            <person name="Liu Y."/>
            <person name="Peng L."/>
            <person name="Chen J."/>
            <person name="Song J."/>
            <person name="Weissenbacher-Lang C."/>
            <person name="Xu J."/>
            <person name="Upham N.S."/>
            <person name="Stajich J.E."/>
            <person name="Cuomo C.A."/>
            <person name="Cushion M.T."/>
            <person name="Kovacs J.A."/>
        </authorList>
    </citation>
    <scope>NUCLEOTIDE SEQUENCE</scope>
    <source>
        <strain evidence="1">2A</strain>
    </source>
</reference>
<name>A0A899FVK2_9ASCO</name>
<dbReference type="InterPro" id="IPR012340">
    <property type="entry name" value="NA-bd_OB-fold"/>
</dbReference>
<protein>
    <submittedName>
        <fullName evidence="1">Uncharacterized protein</fullName>
    </submittedName>
</protein>
<dbReference type="GO" id="GO:0003697">
    <property type="term" value="F:single-stranded DNA binding"/>
    <property type="evidence" value="ECO:0007669"/>
    <property type="project" value="TreeGrafter"/>
</dbReference>
<organism evidence="1 2">
    <name type="scientific">Pneumocystis wakefieldiae</name>
    <dbReference type="NCBI Taxonomy" id="38082"/>
    <lineage>
        <taxon>Eukaryota</taxon>
        <taxon>Fungi</taxon>
        <taxon>Dikarya</taxon>
        <taxon>Ascomycota</taxon>
        <taxon>Taphrinomycotina</taxon>
        <taxon>Pneumocystomycetes</taxon>
        <taxon>Pneumocystaceae</taxon>
        <taxon>Pneumocystis</taxon>
    </lineage>
</organism>
<dbReference type="OrthoDB" id="3248508at2759"/>
<keyword evidence="2" id="KW-1185">Reference proteome</keyword>
<dbReference type="EMBL" id="CP054533">
    <property type="protein sequence ID" value="QSL64354.1"/>
    <property type="molecule type" value="Genomic_DNA"/>
</dbReference>
<dbReference type="AlphaFoldDB" id="A0A899FVK2"/>
<dbReference type="GO" id="GO:0000712">
    <property type="term" value="P:resolution of meiotic recombination intermediates"/>
    <property type="evidence" value="ECO:0007669"/>
    <property type="project" value="TreeGrafter"/>
</dbReference>
<gene>
    <name evidence="1" type="ORF">MERGE_001654</name>
</gene>
<evidence type="ECO:0000313" key="1">
    <source>
        <dbReference type="EMBL" id="QSL64354.1"/>
    </source>
</evidence>
<dbReference type="GO" id="GO:0008310">
    <property type="term" value="F:single-stranded DNA 3'-5' DNA exonuclease activity"/>
    <property type="evidence" value="ECO:0007669"/>
    <property type="project" value="TreeGrafter"/>
</dbReference>
<sequence>METFPCKEAFYKNVLESSMGFDDQWEAGNGFEPSNLSSKHSEVYQDDWYPRIEYEEVKIQALSESNSPIALTGRVVNISQIKSPKGGRNSLVLIYLKDETDVVERNVKDIHDHLRIDTLCTAFVTKTCLDRENISRFKKASTVPFYLVVSDDNETTHLSIFKDQDKMYRRPLKIQQDCIIQDLMSLSTFIHGGHMAISRPKVLVSIKQIGNIKNINTKNGYLDRIQLSVFDDTYDAILILWGDNAKSAERWTPLDTTLLLTDISLSFRSEKAYLTFQRYSMVEVNPDMDIEWHRKHSIAISNKVSDAHKLSLQDKIINTSSSMKTYTLAQIDTMIRSNPMEPVIGFINVLIVKTAKLSVLRSSNNIFVGKCCEKVVNALNSDAECSICHQKIKLFSDSFIIRLLDESAQLLYPMLSSEALIQLLENYKGLFTCYSFKKTNFHS</sequence>
<accession>A0A899FVK2</accession>
<evidence type="ECO:0000313" key="2">
    <source>
        <dbReference type="Proteomes" id="UP000663699"/>
    </source>
</evidence>
<dbReference type="PANTHER" id="PTHR21166">
    <property type="entry name" value="CELL DIVISION CONTROL PROTEIN 24 OB DOMAIN-CONTAINING PROTEIN-RELATED"/>
    <property type="match status" value="1"/>
</dbReference>
<dbReference type="InterPro" id="IPR052469">
    <property type="entry name" value="MEIOB"/>
</dbReference>
<proteinExistence type="predicted"/>
<dbReference type="Gene3D" id="2.40.50.140">
    <property type="entry name" value="Nucleic acid-binding proteins"/>
    <property type="match status" value="1"/>
</dbReference>